<comment type="caution">
    <text evidence="1">The sequence shown here is derived from an EMBL/GenBank/DDBJ whole genome shotgun (WGS) entry which is preliminary data.</text>
</comment>
<dbReference type="Proteomes" id="UP000030993">
    <property type="component" value="Unassembled WGS sequence"/>
</dbReference>
<reference evidence="1 2" key="1">
    <citation type="journal article" date="2013" name="PLoS ONE">
        <title>Identification and characterization of three novel lipases belonging to families II and V from Anaerovibrio lipolyticus 5ST.</title>
        <authorList>
            <person name="Prive F."/>
            <person name="Kaderbhai N.N."/>
            <person name="Girdwood S."/>
            <person name="Worgan H.J."/>
            <person name="Pinloche E."/>
            <person name="Scollan N.D."/>
            <person name="Huws S.A."/>
            <person name="Newbold C.J."/>
        </authorList>
    </citation>
    <scope>NUCLEOTIDE SEQUENCE [LARGE SCALE GENOMIC DNA]</scope>
    <source>
        <strain evidence="1 2">5S</strain>
    </source>
</reference>
<accession>A0A0B2JT75</accession>
<organism evidence="1 2">
    <name type="scientific">Anaerovibrio lipolyticus</name>
    <dbReference type="NCBI Taxonomy" id="82374"/>
    <lineage>
        <taxon>Bacteria</taxon>
        <taxon>Bacillati</taxon>
        <taxon>Bacillota</taxon>
        <taxon>Negativicutes</taxon>
        <taxon>Selenomonadales</taxon>
        <taxon>Selenomonadaceae</taxon>
        <taxon>Anaerovibrio</taxon>
    </lineage>
</organism>
<protein>
    <submittedName>
        <fullName evidence="1">Uncharacterized protein</fullName>
    </submittedName>
</protein>
<proteinExistence type="predicted"/>
<gene>
    <name evidence="1" type="ORF">NZ47_11875</name>
</gene>
<evidence type="ECO:0000313" key="1">
    <source>
        <dbReference type="EMBL" id="KHM50909.1"/>
    </source>
</evidence>
<evidence type="ECO:0000313" key="2">
    <source>
        <dbReference type="Proteomes" id="UP000030993"/>
    </source>
</evidence>
<dbReference type="AlphaFoldDB" id="A0A0B2JT75"/>
<name>A0A0B2JT75_9FIRM</name>
<dbReference type="RefSeq" id="WP_039211116.1">
    <property type="nucleotide sequence ID" value="NZ_JSCE01000219.1"/>
</dbReference>
<dbReference type="EMBL" id="JSCE01000219">
    <property type="protein sequence ID" value="KHM50909.1"/>
    <property type="molecule type" value="Genomic_DNA"/>
</dbReference>
<sequence>MATGRGFFVHIKSSDSHFCEVMEKMQEALSIVYSCYNELREMGILTIEEAPSKDDSAQED</sequence>
<keyword evidence="2" id="KW-1185">Reference proteome</keyword>